<gene>
    <name evidence="9 13" type="primary">rlmD</name>
    <name evidence="13" type="ORF">ED208_16115</name>
</gene>
<feature type="binding site" evidence="9 10">
    <location>
        <position position="321"/>
    </location>
    <ligand>
        <name>S-adenosyl-L-methionine</name>
        <dbReference type="ChEBI" id="CHEBI:59789"/>
    </ligand>
</feature>
<dbReference type="PROSITE" id="PS50926">
    <property type="entry name" value="TRAM"/>
    <property type="match status" value="1"/>
</dbReference>
<dbReference type="EC" id="2.1.1.190" evidence="9"/>
<keyword evidence="14" id="KW-1185">Reference proteome</keyword>
<dbReference type="FunFam" id="2.40.50.140:FF:000097">
    <property type="entry name" value="23S rRNA (uracil(1939)-C(5))-methyltransferase RlmD"/>
    <property type="match status" value="1"/>
</dbReference>
<dbReference type="Pfam" id="PF01938">
    <property type="entry name" value="TRAM"/>
    <property type="match status" value="1"/>
</dbReference>
<feature type="active site" description="Nucleophile" evidence="9 10">
    <location>
        <position position="395"/>
    </location>
</feature>
<evidence type="ECO:0000256" key="11">
    <source>
        <dbReference type="PROSITE-ProRule" id="PRU10015"/>
    </source>
</evidence>
<keyword evidence="5 9" id="KW-0949">S-adenosyl-L-methionine</keyword>
<dbReference type="FunCoup" id="A0A3N0UZH6">
    <property type="interactions" value="462"/>
</dbReference>
<dbReference type="Pfam" id="PF05958">
    <property type="entry name" value="tRNA_U5-meth_tr"/>
    <property type="match status" value="2"/>
</dbReference>
<proteinExistence type="inferred from homology"/>
<feature type="binding site" evidence="9">
    <location>
        <position position="85"/>
    </location>
    <ligand>
        <name>[4Fe-4S] cluster</name>
        <dbReference type="ChEBI" id="CHEBI:49883"/>
    </ligand>
</feature>
<feature type="binding site" evidence="9">
    <location>
        <position position="164"/>
    </location>
    <ligand>
        <name>[4Fe-4S] cluster</name>
        <dbReference type="ChEBI" id="CHEBI:49883"/>
    </ligand>
</feature>
<keyword evidence="2 9" id="KW-0698">rRNA processing</keyword>
<evidence type="ECO:0000256" key="4">
    <source>
        <dbReference type="ARBA" id="ARBA00022679"/>
    </source>
</evidence>
<dbReference type="InterPro" id="IPR030391">
    <property type="entry name" value="MeTrfase_TrmA_CS"/>
</dbReference>
<keyword evidence="1 9" id="KW-0004">4Fe-4S</keyword>
<keyword evidence="4 9" id="KW-0808">Transferase</keyword>
<evidence type="ECO:0000256" key="5">
    <source>
        <dbReference type="ARBA" id="ARBA00022691"/>
    </source>
</evidence>
<dbReference type="GO" id="GO:0005506">
    <property type="term" value="F:iron ion binding"/>
    <property type="evidence" value="ECO:0007669"/>
    <property type="project" value="UniProtKB-UniRule"/>
</dbReference>
<dbReference type="GO" id="GO:0070041">
    <property type="term" value="F:rRNA (uridine-C5-)-methyltransferase activity"/>
    <property type="evidence" value="ECO:0007669"/>
    <property type="project" value="UniProtKB-UniRule"/>
</dbReference>
<evidence type="ECO:0000256" key="2">
    <source>
        <dbReference type="ARBA" id="ARBA00022552"/>
    </source>
</evidence>
<keyword evidence="7 9" id="KW-0408">Iron</keyword>
<comment type="function">
    <text evidence="9">Catalyzes the formation of 5-methyl-uridine at position 1939 (m5U1939) in 23S rRNA.</text>
</comment>
<dbReference type="EMBL" id="RJVO01000010">
    <property type="protein sequence ID" value="ROH85949.1"/>
    <property type="molecule type" value="Genomic_DNA"/>
</dbReference>
<dbReference type="PROSITE" id="PS01231">
    <property type="entry name" value="TRMA_2"/>
    <property type="match status" value="1"/>
</dbReference>
<sequence length="439" mass="47618">MVRRRVLPQGVHSAEVSGLDHEGRGVARLAGKVTFIADALPGETVEFRYTACSRDHDEGQVTAVKIASPDRVTPPCAHFGVCGGCALQHLAPEQQILWKQDELLNALRRIGKIEPEELVPPLTGSSLGYRRRARLGVKFVTKKSGTLVGFRERGCSFLATLESCVVLDPRVGLKLKDIARMIDRLAIRQAIPQIEMAAGDHVCLVFRVLQNPSAEDRAILAQFGAEHGFEILLQPAGLDSIVPLAAERRPLSYSPDGSDSRLAFEPADFIQVNGALSQAMVRQSLDWLAAQPGESVLELFAGLGNFTLPLAKTGAKVMAVEGDKGLVARGAANCIANGFPEVRWQVADLFKPDPKAPYLSERYDAVLLDPPRAGALEMMPVLIAQKPKRIVYVSCHPATLARDAGLLVEGGYRLVKAGAMDMFPHTAHVESMALFERGR</sequence>
<feature type="binding site" evidence="9 10">
    <location>
        <position position="300"/>
    </location>
    <ligand>
        <name>S-adenosyl-L-methionine</name>
        <dbReference type="ChEBI" id="CHEBI:59789"/>
    </ligand>
</feature>
<dbReference type="InterPro" id="IPR001566">
    <property type="entry name" value="23S_rRNA_MeTrfase_RlmD"/>
</dbReference>
<comment type="caution">
    <text evidence="13">The sequence shown here is derived from an EMBL/GenBank/DDBJ whole genome shotgun (WGS) entry which is preliminary data.</text>
</comment>
<dbReference type="PROSITE" id="PS01230">
    <property type="entry name" value="TRMA_1"/>
    <property type="match status" value="1"/>
</dbReference>
<reference evidence="13 14" key="1">
    <citation type="submission" date="2018-10" db="EMBL/GenBank/DDBJ databases">
        <authorList>
            <person name="Chen W.-M."/>
        </authorList>
    </citation>
    <scope>NUCLEOTIDE SEQUENCE [LARGE SCALE GENOMIC DNA]</scope>
    <source>
        <strain evidence="13 14">THS-13</strain>
    </source>
</reference>
<accession>A0A3N0UZH6</accession>
<protein>
    <recommendedName>
        <fullName evidence="9">23S rRNA (uracil(1939)-C(5))-methyltransferase RlmD</fullName>
        <ecNumber evidence="9">2.1.1.190</ecNumber>
    </recommendedName>
    <alternativeName>
        <fullName evidence="9">23S rRNA(m5U1939)-methyltransferase</fullName>
    </alternativeName>
</protein>
<feature type="binding site" evidence="9 10">
    <location>
        <position position="369"/>
    </location>
    <ligand>
        <name>S-adenosyl-L-methionine</name>
        <dbReference type="ChEBI" id="CHEBI:59789"/>
    </ligand>
</feature>
<name>A0A3N0UZH6_9GAMM</name>
<feature type="binding site" evidence="9">
    <location>
        <position position="305"/>
    </location>
    <ligand>
        <name>S-adenosyl-L-methionine</name>
        <dbReference type="ChEBI" id="CHEBI:59789"/>
    </ligand>
</feature>
<evidence type="ECO:0000256" key="3">
    <source>
        <dbReference type="ARBA" id="ARBA00022603"/>
    </source>
</evidence>
<dbReference type="InterPro" id="IPR002792">
    <property type="entry name" value="TRAM_dom"/>
</dbReference>
<evidence type="ECO:0000259" key="12">
    <source>
        <dbReference type="PROSITE" id="PS50926"/>
    </source>
</evidence>
<evidence type="ECO:0000256" key="10">
    <source>
        <dbReference type="PROSITE-ProRule" id="PRU01024"/>
    </source>
</evidence>
<comment type="catalytic activity">
    <reaction evidence="9">
        <text>uridine(1939) in 23S rRNA + S-adenosyl-L-methionine = 5-methyluridine(1939) in 23S rRNA + S-adenosyl-L-homocysteine + H(+)</text>
        <dbReference type="Rhea" id="RHEA:42908"/>
        <dbReference type="Rhea" id="RHEA-COMP:10278"/>
        <dbReference type="Rhea" id="RHEA-COMP:10279"/>
        <dbReference type="ChEBI" id="CHEBI:15378"/>
        <dbReference type="ChEBI" id="CHEBI:57856"/>
        <dbReference type="ChEBI" id="CHEBI:59789"/>
        <dbReference type="ChEBI" id="CHEBI:65315"/>
        <dbReference type="ChEBI" id="CHEBI:74447"/>
        <dbReference type="EC" id="2.1.1.190"/>
    </reaction>
</comment>
<dbReference type="Proteomes" id="UP000282106">
    <property type="component" value="Unassembled WGS sequence"/>
</dbReference>
<dbReference type="GO" id="GO:0003723">
    <property type="term" value="F:RNA binding"/>
    <property type="evidence" value="ECO:0007669"/>
    <property type="project" value="InterPro"/>
</dbReference>
<dbReference type="NCBIfam" id="NF009639">
    <property type="entry name" value="PRK13168.1"/>
    <property type="match status" value="1"/>
</dbReference>
<evidence type="ECO:0000313" key="14">
    <source>
        <dbReference type="Proteomes" id="UP000282106"/>
    </source>
</evidence>
<dbReference type="CDD" id="cd02440">
    <property type="entry name" value="AdoMet_MTases"/>
    <property type="match status" value="1"/>
</dbReference>
<dbReference type="PANTHER" id="PTHR11061">
    <property type="entry name" value="RNA M5U METHYLTRANSFERASE"/>
    <property type="match status" value="1"/>
</dbReference>
<feature type="domain" description="TRAM" evidence="12">
    <location>
        <begin position="4"/>
        <end position="63"/>
    </location>
</feature>
<organism evidence="13 14">
    <name type="scientific">Stagnimonas aquatica</name>
    <dbReference type="NCBI Taxonomy" id="2689987"/>
    <lineage>
        <taxon>Bacteria</taxon>
        <taxon>Pseudomonadati</taxon>
        <taxon>Pseudomonadota</taxon>
        <taxon>Gammaproteobacteria</taxon>
        <taxon>Nevskiales</taxon>
        <taxon>Nevskiaceae</taxon>
        <taxon>Stagnimonas</taxon>
    </lineage>
</organism>
<dbReference type="Gene3D" id="2.40.50.140">
    <property type="entry name" value="Nucleic acid-binding proteins"/>
    <property type="match status" value="1"/>
</dbReference>
<dbReference type="InterPro" id="IPR010280">
    <property type="entry name" value="U5_MeTrfase_fam"/>
</dbReference>
<dbReference type="InterPro" id="IPR029063">
    <property type="entry name" value="SAM-dependent_MTases_sf"/>
</dbReference>
<dbReference type="InterPro" id="IPR030390">
    <property type="entry name" value="MeTrfase_TrmA_AS"/>
</dbReference>
<keyword evidence="8 9" id="KW-0411">Iron-sulfur</keyword>
<evidence type="ECO:0000313" key="13">
    <source>
        <dbReference type="EMBL" id="ROH85949.1"/>
    </source>
</evidence>
<comment type="similarity">
    <text evidence="9">Belongs to the class I-like SAM-binding methyltransferase superfamily. RNA M5U methyltransferase family. RlmD subfamily.</text>
</comment>
<dbReference type="SUPFAM" id="SSF53335">
    <property type="entry name" value="S-adenosyl-L-methionine-dependent methyltransferases"/>
    <property type="match status" value="1"/>
</dbReference>
<evidence type="ECO:0000256" key="9">
    <source>
        <dbReference type="HAMAP-Rule" id="MF_01010"/>
    </source>
</evidence>
<evidence type="ECO:0000256" key="7">
    <source>
        <dbReference type="ARBA" id="ARBA00023004"/>
    </source>
</evidence>
<dbReference type="InterPro" id="IPR012340">
    <property type="entry name" value="NA-bd_OB-fold"/>
</dbReference>
<dbReference type="Gene3D" id="2.40.50.1070">
    <property type="match status" value="1"/>
</dbReference>
<dbReference type="GO" id="GO:0070475">
    <property type="term" value="P:rRNA base methylation"/>
    <property type="evidence" value="ECO:0007669"/>
    <property type="project" value="TreeGrafter"/>
</dbReference>
<evidence type="ECO:0000256" key="8">
    <source>
        <dbReference type="ARBA" id="ARBA00023014"/>
    </source>
</evidence>
<feature type="binding site" evidence="9 10">
    <location>
        <position position="271"/>
    </location>
    <ligand>
        <name>S-adenosyl-L-methionine</name>
        <dbReference type="ChEBI" id="CHEBI:59789"/>
    </ligand>
</feature>
<keyword evidence="6 9" id="KW-0479">Metal-binding</keyword>
<dbReference type="RefSeq" id="WP_123212958.1">
    <property type="nucleotide sequence ID" value="NZ_RJVO01000010.1"/>
</dbReference>
<feature type="active site" evidence="11">
    <location>
        <position position="395"/>
    </location>
</feature>
<dbReference type="PANTHER" id="PTHR11061:SF49">
    <property type="entry name" value="23S RRNA (URACIL(1939)-C(5))-METHYLTRANSFERASE RLMD"/>
    <property type="match status" value="1"/>
</dbReference>
<dbReference type="SUPFAM" id="SSF50249">
    <property type="entry name" value="Nucleic acid-binding proteins"/>
    <property type="match status" value="1"/>
</dbReference>
<feature type="binding site" evidence="9">
    <location>
        <position position="76"/>
    </location>
    <ligand>
        <name>[4Fe-4S] cluster</name>
        <dbReference type="ChEBI" id="CHEBI:49883"/>
    </ligand>
</feature>
<dbReference type="InParanoid" id="A0A3N0UZH6"/>
<feature type="binding site" evidence="9">
    <location>
        <position position="82"/>
    </location>
    <ligand>
        <name>[4Fe-4S] cluster</name>
        <dbReference type="ChEBI" id="CHEBI:49883"/>
    </ligand>
</feature>
<dbReference type="PROSITE" id="PS51687">
    <property type="entry name" value="SAM_MT_RNA_M5U"/>
    <property type="match status" value="1"/>
</dbReference>
<dbReference type="AlphaFoldDB" id="A0A3N0UZH6"/>
<dbReference type="HAMAP" id="MF_01010">
    <property type="entry name" value="23SrRNA_methyltr_RlmD"/>
    <property type="match status" value="1"/>
</dbReference>
<dbReference type="Gene3D" id="3.40.50.150">
    <property type="entry name" value="Vaccinia Virus protein VP39"/>
    <property type="match status" value="1"/>
</dbReference>
<dbReference type="GO" id="GO:0051539">
    <property type="term" value="F:4 iron, 4 sulfur cluster binding"/>
    <property type="evidence" value="ECO:0007669"/>
    <property type="project" value="UniProtKB-KW"/>
</dbReference>
<evidence type="ECO:0000256" key="1">
    <source>
        <dbReference type="ARBA" id="ARBA00022485"/>
    </source>
</evidence>
<keyword evidence="3 9" id="KW-0489">Methyltransferase</keyword>
<evidence type="ECO:0000256" key="6">
    <source>
        <dbReference type="ARBA" id="ARBA00022723"/>
    </source>
</evidence>
<feature type="binding site" evidence="9">
    <location>
        <position position="348"/>
    </location>
    <ligand>
        <name>S-adenosyl-L-methionine</name>
        <dbReference type="ChEBI" id="CHEBI:59789"/>
    </ligand>
</feature>